<dbReference type="Gene3D" id="2.40.30.170">
    <property type="match status" value="1"/>
</dbReference>
<proteinExistence type="predicted"/>
<dbReference type="Gene3D" id="1.10.287.470">
    <property type="entry name" value="Helix hairpin bin"/>
    <property type="match status" value="1"/>
</dbReference>
<dbReference type="NCBIfam" id="TIGR01730">
    <property type="entry name" value="RND_mfp"/>
    <property type="match status" value="1"/>
</dbReference>
<gene>
    <name evidence="1" type="ORF">MNBD_GAMMA22-3027</name>
</gene>
<reference evidence="1" key="1">
    <citation type="submission" date="2018-06" db="EMBL/GenBank/DDBJ databases">
        <authorList>
            <person name="Zhirakovskaya E."/>
        </authorList>
    </citation>
    <scope>NUCLEOTIDE SEQUENCE</scope>
</reference>
<dbReference type="GO" id="GO:1990281">
    <property type="term" value="C:efflux pump complex"/>
    <property type="evidence" value="ECO:0007669"/>
    <property type="project" value="TreeGrafter"/>
</dbReference>
<dbReference type="Gene3D" id="2.40.50.100">
    <property type="match status" value="1"/>
</dbReference>
<dbReference type="Gene3D" id="2.40.420.20">
    <property type="match status" value="1"/>
</dbReference>
<protein>
    <recommendedName>
        <fullName evidence="2">RND efflux pump membrane fusion protein barrel-sandwich domain-containing protein</fullName>
    </recommendedName>
</protein>
<name>A0A3B0ZC66_9ZZZZ</name>
<evidence type="ECO:0008006" key="2">
    <source>
        <dbReference type="Google" id="ProtNLM"/>
    </source>
</evidence>
<dbReference type="PANTHER" id="PTHR30469:SF15">
    <property type="entry name" value="HLYD FAMILY OF SECRETION PROTEINS"/>
    <property type="match status" value="1"/>
</dbReference>
<organism evidence="1">
    <name type="scientific">hydrothermal vent metagenome</name>
    <dbReference type="NCBI Taxonomy" id="652676"/>
    <lineage>
        <taxon>unclassified sequences</taxon>
        <taxon>metagenomes</taxon>
        <taxon>ecological metagenomes</taxon>
    </lineage>
</organism>
<sequence>MIVEARKLRPLLAVVMVMLTSNQYPLMAAEHGNFNSGVFTVAKTQDNSGIVLSGKVVAFKEITFTAQRAGRIEYIAGDEGSWFPIGRVVLAQNDEALVAQRNAALAQIRNKRTGIQNSRMQYQREMFNPYGGRQQPMAGMAFPAMFDRFFTPGTNSGLERQADIYSRYSGVSQAQASYQQALSQLRSIDEKLRDSLVITPFEGVITKKMVEVGDSVQAGQALFTFSHTRYFRVQAQVPVRLVSLLHTGMLVDAYLDNMQYPVRVRVAKIYPAADDKNHTVTVKFDMPTGVPAASGMYVQLRLPSRHPSQNLLLAIPQSALIKGSSLPGVMLLLDNNKTELRVLRLGHELPNGQIAVLAGLKMGERIIANPSVNRTTPVTTAWTEQ</sequence>
<accession>A0A3B0ZC66</accession>
<dbReference type="EMBL" id="UOFS01000005">
    <property type="protein sequence ID" value="VAW90995.1"/>
    <property type="molecule type" value="Genomic_DNA"/>
</dbReference>
<evidence type="ECO:0000313" key="1">
    <source>
        <dbReference type="EMBL" id="VAW90995.1"/>
    </source>
</evidence>
<dbReference type="SUPFAM" id="SSF111369">
    <property type="entry name" value="HlyD-like secretion proteins"/>
    <property type="match status" value="1"/>
</dbReference>
<dbReference type="AlphaFoldDB" id="A0A3B0ZC66"/>
<dbReference type="GO" id="GO:0015562">
    <property type="term" value="F:efflux transmembrane transporter activity"/>
    <property type="evidence" value="ECO:0007669"/>
    <property type="project" value="TreeGrafter"/>
</dbReference>
<dbReference type="PANTHER" id="PTHR30469">
    <property type="entry name" value="MULTIDRUG RESISTANCE PROTEIN MDTA"/>
    <property type="match status" value="1"/>
</dbReference>
<dbReference type="InterPro" id="IPR006143">
    <property type="entry name" value="RND_pump_MFP"/>
</dbReference>